<organism evidence="1 2">
    <name type="scientific">Rouxiella silvae</name>
    <dbReference type="NCBI Taxonomy" id="1646373"/>
    <lineage>
        <taxon>Bacteria</taxon>
        <taxon>Pseudomonadati</taxon>
        <taxon>Pseudomonadota</taxon>
        <taxon>Gammaproteobacteria</taxon>
        <taxon>Enterobacterales</taxon>
        <taxon>Yersiniaceae</taxon>
        <taxon>Rouxiella</taxon>
    </lineage>
</organism>
<sequence>MVDKEHLQSFVDEFFLQNQAIKQIIIFSLNDNEVLLSTPDFPLSTELLTKDIIPYFEHQEVWQDNLLDEGFTLNWAEIDVNMFDAPSKDRKSTLQFFKTNNLMVFIICEGSGNDLVYVGRTLRSDLIDSGFSEPEPDE</sequence>
<reference evidence="1 2" key="1">
    <citation type="journal article" date="2017" name="Int. J. Syst. Evol. Microbiol.">
        <title>Rouxiella badensis sp. nov. and Rouxiella silvae sp. nov. isolated from peat bog soil in Germany and emendation of the genus description.</title>
        <authorList>
            <person name="Le Fleche-Mateos A."/>
            <person name="Kugler J.H."/>
            <person name="Hansen S.H."/>
            <person name="Syldatk C."/>
            <person name="Hausmann R."/>
            <person name="Lomprez F."/>
            <person name="Vandenbogaert M."/>
            <person name="Manuguerra J.C."/>
            <person name="Grimont P.A."/>
        </authorList>
    </citation>
    <scope>NUCLEOTIDE SEQUENCE [LARGE SCALE GENOMIC DNA]</scope>
    <source>
        <strain evidence="1 2">213</strain>
    </source>
</reference>
<dbReference type="EMBL" id="MRWD01000044">
    <property type="protein sequence ID" value="ORJ20047.1"/>
    <property type="molecule type" value="Genomic_DNA"/>
</dbReference>
<evidence type="ECO:0000313" key="2">
    <source>
        <dbReference type="Proteomes" id="UP000192722"/>
    </source>
</evidence>
<dbReference type="Proteomes" id="UP000192722">
    <property type="component" value="Unassembled WGS sequence"/>
</dbReference>
<protein>
    <submittedName>
        <fullName evidence="1">Uncharacterized protein</fullName>
    </submittedName>
</protein>
<name>A0ABX3TXR6_9GAMM</name>
<keyword evidence="2" id="KW-1185">Reference proteome</keyword>
<gene>
    <name evidence="1" type="ORF">BS639_17285</name>
</gene>
<comment type="caution">
    <text evidence="1">The sequence shown here is derived from an EMBL/GenBank/DDBJ whole genome shotgun (WGS) entry which is preliminary data.</text>
</comment>
<evidence type="ECO:0000313" key="1">
    <source>
        <dbReference type="EMBL" id="ORJ20047.1"/>
    </source>
</evidence>
<proteinExistence type="predicted"/>
<dbReference type="RefSeq" id="WP_084983752.1">
    <property type="nucleotide sequence ID" value="NZ_CBCSCF010000010.1"/>
</dbReference>
<accession>A0ABX3TXR6</accession>